<evidence type="ECO:0000256" key="2">
    <source>
        <dbReference type="PROSITE-ProRule" id="PRU00708"/>
    </source>
</evidence>
<dbReference type="KEGG" id="smo:SELMODRAFT_411"/>
<dbReference type="GO" id="GO:0003723">
    <property type="term" value="F:RNA binding"/>
    <property type="evidence" value="ECO:0007669"/>
    <property type="project" value="InterPro"/>
</dbReference>
<organism evidence="4">
    <name type="scientific">Selaginella moellendorffii</name>
    <name type="common">Spikemoss</name>
    <dbReference type="NCBI Taxonomy" id="88036"/>
    <lineage>
        <taxon>Eukaryota</taxon>
        <taxon>Viridiplantae</taxon>
        <taxon>Streptophyta</taxon>
        <taxon>Embryophyta</taxon>
        <taxon>Tracheophyta</taxon>
        <taxon>Lycopodiopsida</taxon>
        <taxon>Selaginellales</taxon>
        <taxon>Selaginellaceae</taxon>
        <taxon>Selaginella</taxon>
    </lineage>
</organism>
<dbReference type="FunFam" id="1.25.40.10:FF:000031">
    <property type="entry name" value="Pentatricopeptide repeat-containing protein mitochondrial"/>
    <property type="match status" value="1"/>
</dbReference>
<dbReference type="InParanoid" id="D8R099"/>
<dbReference type="InterPro" id="IPR011990">
    <property type="entry name" value="TPR-like_helical_dom_sf"/>
</dbReference>
<evidence type="ECO:0000313" key="4">
    <source>
        <dbReference type="Proteomes" id="UP000001514"/>
    </source>
</evidence>
<feature type="repeat" description="PPR" evidence="2">
    <location>
        <begin position="457"/>
        <end position="491"/>
    </location>
</feature>
<dbReference type="EMBL" id="GL377569">
    <property type="protein sequence ID" value="EFJ34543.1"/>
    <property type="molecule type" value="Genomic_DNA"/>
</dbReference>
<feature type="repeat" description="PPR" evidence="2">
    <location>
        <begin position="46"/>
        <end position="80"/>
    </location>
</feature>
<evidence type="ECO:0000256" key="1">
    <source>
        <dbReference type="ARBA" id="ARBA00022737"/>
    </source>
</evidence>
<dbReference type="AlphaFoldDB" id="D8R099"/>
<feature type="repeat" description="PPR" evidence="2">
    <location>
        <begin position="354"/>
        <end position="389"/>
    </location>
</feature>
<dbReference type="Gramene" id="EFJ34543">
    <property type="protein sequence ID" value="EFJ34543"/>
    <property type="gene ID" value="SELMODRAFT_411"/>
</dbReference>
<dbReference type="GO" id="GO:0009451">
    <property type="term" value="P:RNA modification"/>
    <property type="evidence" value="ECO:0007669"/>
    <property type="project" value="InterPro"/>
</dbReference>
<sequence length="727" mass="79213">GRMVHSHARELGLGGLASLMNAVMNMYARCGSLEEAVQVFAEIRKDLISWNTIIGAYVHHAHYEEAINLFQQMQLQGFPPDKITLLAMLKVCSNSKFFLKSKLIHACVVELGDEVELAAAIMGMYGKCGNLEASATVFSSSAFQQSPATWNSRLAALSQEGQSTEALVLYSCMLLQGVMPDRVTFLALLDVAATLEARPVVEGLHGHIIQRGYARDTFVATALLDTYSKCGRLEEARCVFETLSLGDRNVVCWTAMVSAYGQHGFFGEALLYFQLMQLQGEAPNKVTMAAVLTACSKVELEADELKSVMRVYRCCVELGHDRELVVGNAALSVHAKLGNLREAREIFSRMWTRNVVSWNSILSACAQVGESRECRCLFRHMLLESDSRPDNYTFITILGVCKQSREDLTHGRLLHQLARESSGSLDLIVATALVHMYSECGSLEDAATTFGTIQQPDVVSWNAMISALSHYGEFQRVFDLFQRMKDSKVAPDSLTFVAVLNACTANSELELGQRVFSEAVRAGFGAEVAAAGINLFGKCGKLEAAVETFLTLVPHEKSLLAWNGLATALAHGARPSEVIRVLECMRLSGIDPDLVTFVSVLSTLSHAGFVEACCYQLSSMSTDHGLTPSATHYCCVIDVLGRAGLLDEAEEMVAVKLRNRRQELSSSRSSGGSGDDPLVVLWTSFLAACGIHGDSERGKRAVERILARQPEDAATYVVLSNIASLGG</sequence>
<dbReference type="Gene3D" id="1.25.40.10">
    <property type="entry name" value="Tetratricopeptide repeat domain"/>
    <property type="match status" value="6"/>
</dbReference>
<feature type="repeat" description="PPR" evidence="2">
    <location>
        <begin position="146"/>
        <end position="180"/>
    </location>
</feature>
<keyword evidence="1" id="KW-0677">Repeat</keyword>
<dbReference type="InterPro" id="IPR046960">
    <property type="entry name" value="PPR_At4g14850-like_plant"/>
</dbReference>
<dbReference type="eggNOG" id="KOG4197">
    <property type="taxonomic scope" value="Eukaryota"/>
</dbReference>
<evidence type="ECO:0000313" key="3">
    <source>
        <dbReference type="EMBL" id="EFJ34543.1"/>
    </source>
</evidence>
<dbReference type="HOGENOM" id="CLU_002706_15_10_1"/>
<dbReference type="InterPro" id="IPR002885">
    <property type="entry name" value="PPR_rpt"/>
</dbReference>
<reference evidence="3 4" key="1">
    <citation type="journal article" date="2011" name="Science">
        <title>The Selaginella genome identifies genetic changes associated with the evolution of vascular plants.</title>
        <authorList>
            <person name="Banks J.A."/>
            <person name="Nishiyama T."/>
            <person name="Hasebe M."/>
            <person name="Bowman J.L."/>
            <person name="Gribskov M."/>
            <person name="dePamphilis C."/>
            <person name="Albert V.A."/>
            <person name="Aono N."/>
            <person name="Aoyama T."/>
            <person name="Ambrose B.A."/>
            <person name="Ashton N.W."/>
            <person name="Axtell M.J."/>
            <person name="Barker E."/>
            <person name="Barker M.S."/>
            <person name="Bennetzen J.L."/>
            <person name="Bonawitz N.D."/>
            <person name="Chapple C."/>
            <person name="Cheng C."/>
            <person name="Correa L.G."/>
            <person name="Dacre M."/>
            <person name="DeBarry J."/>
            <person name="Dreyer I."/>
            <person name="Elias M."/>
            <person name="Engstrom E.M."/>
            <person name="Estelle M."/>
            <person name="Feng L."/>
            <person name="Finet C."/>
            <person name="Floyd S.K."/>
            <person name="Frommer W.B."/>
            <person name="Fujita T."/>
            <person name="Gramzow L."/>
            <person name="Gutensohn M."/>
            <person name="Harholt J."/>
            <person name="Hattori M."/>
            <person name="Heyl A."/>
            <person name="Hirai T."/>
            <person name="Hiwatashi Y."/>
            <person name="Ishikawa M."/>
            <person name="Iwata M."/>
            <person name="Karol K.G."/>
            <person name="Koehler B."/>
            <person name="Kolukisaoglu U."/>
            <person name="Kubo M."/>
            <person name="Kurata T."/>
            <person name="Lalonde S."/>
            <person name="Li K."/>
            <person name="Li Y."/>
            <person name="Litt A."/>
            <person name="Lyons E."/>
            <person name="Manning G."/>
            <person name="Maruyama T."/>
            <person name="Michael T.P."/>
            <person name="Mikami K."/>
            <person name="Miyazaki S."/>
            <person name="Morinaga S."/>
            <person name="Murata T."/>
            <person name="Mueller-Roeber B."/>
            <person name="Nelson D.R."/>
            <person name="Obara M."/>
            <person name="Oguri Y."/>
            <person name="Olmstead R.G."/>
            <person name="Onodera N."/>
            <person name="Petersen B.L."/>
            <person name="Pils B."/>
            <person name="Prigge M."/>
            <person name="Rensing S.A."/>
            <person name="Riano-Pachon D.M."/>
            <person name="Roberts A.W."/>
            <person name="Sato Y."/>
            <person name="Scheller H.V."/>
            <person name="Schulz B."/>
            <person name="Schulz C."/>
            <person name="Shakirov E.V."/>
            <person name="Shibagaki N."/>
            <person name="Shinohara N."/>
            <person name="Shippen D.E."/>
            <person name="Soerensen I."/>
            <person name="Sotooka R."/>
            <person name="Sugimoto N."/>
            <person name="Sugita M."/>
            <person name="Sumikawa N."/>
            <person name="Tanurdzic M."/>
            <person name="Theissen G."/>
            <person name="Ulvskov P."/>
            <person name="Wakazuki S."/>
            <person name="Weng J.K."/>
            <person name="Willats W.W."/>
            <person name="Wipf D."/>
            <person name="Wolf P.G."/>
            <person name="Yang L."/>
            <person name="Zimmer A.D."/>
            <person name="Zhu Q."/>
            <person name="Mitros T."/>
            <person name="Hellsten U."/>
            <person name="Loque D."/>
            <person name="Otillar R."/>
            <person name="Salamov A."/>
            <person name="Schmutz J."/>
            <person name="Shapiro H."/>
            <person name="Lindquist E."/>
            <person name="Lucas S."/>
            <person name="Rokhsar D."/>
            <person name="Grigoriev I.V."/>
        </authorList>
    </citation>
    <scope>NUCLEOTIDE SEQUENCE [LARGE SCALE GENOMIC DNA]</scope>
</reference>
<dbReference type="PROSITE" id="PS51375">
    <property type="entry name" value="PPR"/>
    <property type="match status" value="6"/>
</dbReference>
<keyword evidence="4" id="KW-1185">Reference proteome</keyword>
<accession>D8R099</accession>
<name>D8R099_SELML</name>
<dbReference type="PANTHER" id="PTHR24015">
    <property type="entry name" value="OS07G0578800 PROTEIN-RELATED"/>
    <property type="match status" value="1"/>
</dbReference>
<feature type="repeat" description="PPR" evidence="2">
    <location>
        <begin position="558"/>
        <end position="592"/>
    </location>
</feature>
<dbReference type="FunFam" id="1.25.40.10:FF:000158">
    <property type="entry name" value="pentatricopeptide repeat-containing protein At2g33680"/>
    <property type="match status" value="1"/>
</dbReference>
<dbReference type="NCBIfam" id="TIGR00756">
    <property type="entry name" value="PPR"/>
    <property type="match status" value="5"/>
</dbReference>
<proteinExistence type="predicted"/>
<feature type="non-terminal residue" evidence="3">
    <location>
        <position position="727"/>
    </location>
</feature>
<dbReference type="GO" id="GO:0048731">
    <property type="term" value="P:system development"/>
    <property type="evidence" value="ECO:0007669"/>
    <property type="project" value="UniProtKB-ARBA"/>
</dbReference>
<dbReference type="SUPFAM" id="SSF48452">
    <property type="entry name" value="TPR-like"/>
    <property type="match status" value="1"/>
</dbReference>
<dbReference type="Proteomes" id="UP000001514">
    <property type="component" value="Unassembled WGS sequence"/>
</dbReference>
<protein>
    <recommendedName>
        <fullName evidence="5">Pentacotripeptide-repeat region of PRORP domain-containing protein</fullName>
    </recommendedName>
</protein>
<dbReference type="Pfam" id="PF13041">
    <property type="entry name" value="PPR_2"/>
    <property type="match status" value="2"/>
</dbReference>
<feature type="repeat" description="PPR" evidence="2">
    <location>
        <begin position="249"/>
        <end position="283"/>
    </location>
</feature>
<feature type="non-terminal residue" evidence="3">
    <location>
        <position position="1"/>
    </location>
</feature>
<dbReference type="FunFam" id="1.25.40.10:FF:000682">
    <property type="entry name" value="Pentatricopeptide repeat-containing protein At3g16610"/>
    <property type="match status" value="1"/>
</dbReference>
<evidence type="ECO:0008006" key="5">
    <source>
        <dbReference type="Google" id="ProtNLM"/>
    </source>
</evidence>
<gene>
    <name evidence="3" type="ORF">SELMODRAFT_411</name>
</gene>
<dbReference type="Pfam" id="PF01535">
    <property type="entry name" value="PPR"/>
    <property type="match status" value="7"/>
</dbReference>